<dbReference type="PANTHER" id="PTHR32552:SF81">
    <property type="entry name" value="TONB-DEPENDENT OUTER MEMBRANE RECEPTOR"/>
    <property type="match status" value="1"/>
</dbReference>
<evidence type="ECO:0000313" key="17">
    <source>
        <dbReference type="Proteomes" id="UP000182057"/>
    </source>
</evidence>
<reference evidence="16 17" key="1">
    <citation type="submission" date="2016-09" db="EMBL/GenBank/DDBJ databases">
        <authorList>
            <person name="Capua I."/>
            <person name="De Benedictis P."/>
            <person name="Joannis T."/>
            <person name="Lombin L.H."/>
            <person name="Cattoli G."/>
        </authorList>
    </citation>
    <scope>NUCLEOTIDE SEQUENCE [LARGE SCALE GENOMIC DNA]</scope>
    <source>
        <strain evidence="16 17">UB20</strain>
    </source>
</reference>
<comment type="similarity">
    <text evidence="11 12">Belongs to the TonB-dependent receptor family.</text>
</comment>
<evidence type="ECO:0000256" key="2">
    <source>
        <dbReference type="ARBA" id="ARBA00022448"/>
    </source>
</evidence>
<evidence type="ECO:0000256" key="6">
    <source>
        <dbReference type="ARBA" id="ARBA00023004"/>
    </source>
</evidence>
<keyword evidence="2 11" id="KW-0813">Transport</keyword>
<dbReference type="AlphaFoldDB" id="A0A1D3UU82"/>
<feature type="domain" description="TonB-dependent receptor-like beta-barrel" evidence="14">
    <location>
        <begin position="253"/>
        <end position="736"/>
    </location>
</feature>
<evidence type="ECO:0000256" key="11">
    <source>
        <dbReference type="PROSITE-ProRule" id="PRU01360"/>
    </source>
</evidence>
<evidence type="ECO:0000256" key="3">
    <source>
        <dbReference type="ARBA" id="ARBA00022452"/>
    </source>
</evidence>
<dbReference type="GO" id="GO:0006826">
    <property type="term" value="P:iron ion transport"/>
    <property type="evidence" value="ECO:0007669"/>
    <property type="project" value="UniProtKB-KW"/>
</dbReference>
<dbReference type="Pfam" id="PF07715">
    <property type="entry name" value="Plug"/>
    <property type="match status" value="1"/>
</dbReference>
<evidence type="ECO:0000256" key="8">
    <source>
        <dbReference type="ARBA" id="ARBA00023077"/>
    </source>
</evidence>
<organism evidence="16 17">
    <name type="scientific">Tannerella forsythia</name>
    <name type="common">Bacteroides forsythus</name>
    <dbReference type="NCBI Taxonomy" id="28112"/>
    <lineage>
        <taxon>Bacteria</taxon>
        <taxon>Pseudomonadati</taxon>
        <taxon>Bacteroidota</taxon>
        <taxon>Bacteroidia</taxon>
        <taxon>Bacteroidales</taxon>
        <taxon>Tannerellaceae</taxon>
        <taxon>Tannerella</taxon>
    </lineage>
</organism>
<evidence type="ECO:0000256" key="13">
    <source>
        <dbReference type="SAM" id="SignalP"/>
    </source>
</evidence>
<dbReference type="PANTHER" id="PTHR32552">
    <property type="entry name" value="FERRICHROME IRON RECEPTOR-RELATED"/>
    <property type="match status" value="1"/>
</dbReference>
<dbReference type="Gene3D" id="2.40.170.20">
    <property type="entry name" value="TonB-dependent receptor, beta-barrel domain"/>
    <property type="match status" value="1"/>
</dbReference>
<keyword evidence="7" id="KW-0406">Ion transport</keyword>
<keyword evidence="8 12" id="KW-0798">TonB box</keyword>
<dbReference type="InterPro" id="IPR012910">
    <property type="entry name" value="Plug_dom"/>
</dbReference>
<dbReference type="InterPro" id="IPR000531">
    <property type="entry name" value="Beta-barrel_TonB"/>
</dbReference>
<evidence type="ECO:0000256" key="4">
    <source>
        <dbReference type="ARBA" id="ARBA00022496"/>
    </source>
</evidence>
<keyword evidence="13" id="KW-0732">Signal</keyword>
<name>A0A1D3UU82_TANFO</name>
<feature type="signal peptide" evidence="13">
    <location>
        <begin position="1"/>
        <end position="22"/>
    </location>
</feature>
<dbReference type="SUPFAM" id="SSF56935">
    <property type="entry name" value="Porins"/>
    <property type="match status" value="1"/>
</dbReference>
<gene>
    <name evidence="16" type="primary">fyuA</name>
    <name evidence="16" type="ORF">TFUB20_02156</name>
</gene>
<feature type="domain" description="TonB-dependent receptor plug" evidence="15">
    <location>
        <begin position="52"/>
        <end position="156"/>
    </location>
</feature>
<feature type="chain" id="PRO_5008922732" evidence="13">
    <location>
        <begin position="23"/>
        <end position="770"/>
    </location>
</feature>
<keyword evidence="9 11" id="KW-0472">Membrane</keyword>
<keyword evidence="3 11" id="KW-1134">Transmembrane beta strand</keyword>
<keyword evidence="16" id="KW-0675">Receptor</keyword>
<evidence type="ECO:0000256" key="10">
    <source>
        <dbReference type="ARBA" id="ARBA00023237"/>
    </source>
</evidence>
<keyword evidence="6" id="KW-0408">Iron</keyword>
<dbReference type="RefSeq" id="WP_074450134.1">
    <property type="nucleotide sequence ID" value="NZ_FMMM01000070.1"/>
</dbReference>
<evidence type="ECO:0000259" key="14">
    <source>
        <dbReference type="Pfam" id="PF00593"/>
    </source>
</evidence>
<dbReference type="InterPro" id="IPR036942">
    <property type="entry name" value="Beta-barrel_TonB_sf"/>
</dbReference>
<dbReference type="InterPro" id="IPR039426">
    <property type="entry name" value="TonB-dep_rcpt-like"/>
</dbReference>
<evidence type="ECO:0000313" key="16">
    <source>
        <dbReference type="EMBL" id="SCQ23707.1"/>
    </source>
</evidence>
<comment type="subcellular location">
    <subcellularLocation>
        <location evidence="1 11">Cell outer membrane</location>
        <topology evidence="1 11">Multi-pass membrane protein</topology>
    </subcellularLocation>
</comment>
<evidence type="ECO:0000256" key="1">
    <source>
        <dbReference type="ARBA" id="ARBA00004571"/>
    </source>
</evidence>
<dbReference type="OrthoDB" id="9775095at2"/>
<dbReference type="Pfam" id="PF00593">
    <property type="entry name" value="TonB_dep_Rec_b-barrel"/>
    <property type="match status" value="1"/>
</dbReference>
<dbReference type="Proteomes" id="UP000182057">
    <property type="component" value="Unassembled WGS sequence"/>
</dbReference>
<evidence type="ECO:0000256" key="7">
    <source>
        <dbReference type="ARBA" id="ARBA00023065"/>
    </source>
</evidence>
<dbReference type="GO" id="GO:0009279">
    <property type="term" value="C:cell outer membrane"/>
    <property type="evidence" value="ECO:0007669"/>
    <property type="project" value="UniProtKB-SubCell"/>
</dbReference>
<evidence type="ECO:0000256" key="12">
    <source>
        <dbReference type="RuleBase" id="RU003357"/>
    </source>
</evidence>
<dbReference type="EMBL" id="FMMM01000070">
    <property type="protein sequence ID" value="SCQ23707.1"/>
    <property type="molecule type" value="Genomic_DNA"/>
</dbReference>
<keyword evidence="5 11" id="KW-0812">Transmembrane</keyword>
<keyword evidence="4" id="KW-0410">Iron transport</keyword>
<evidence type="ECO:0000256" key="5">
    <source>
        <dbReference type="ARBA" id="ARBA00022692"/>
    </source>
</evidence>
<keyword evidence="10 11" id="KW-0998">Cell outer membrane</keyword>
<proteinExistence type="inferred from homology"/>
<sequence length="770" mass="87351" precursor="true">MKKFYWLVWLACMGMSVESVWAEKENVQPDTLKTYNIDEIVITSSMKETNDLRTLPGAVSIFTPQQIKGRQMQSLKDIRTFVPNLYIPDYGAKLTSAIYIRGVGARSSGQTVGLYVDHAPYPDKSTFDFELPDIQRIEVLRGPQGTLYGRNAMGGIINIHTLSPLHYQGTKFSVSYGNYGELRVKGSHYMKPGHSFGLSIGAYYSRRDGFFENVYTGKKADDEKTAGGHLKLHWQINPRLKALYSLSGEYADQGAFPYGLYDEKTGNVALVNINDPSSYRRTMLNQSLSLTHETEKILFASTTGYQYFDDDMKMDQDFSPASIFVLNQLQKQHAVSQEFSLKSRSGKHYQWSIGVYGFYTGLRTEAPVEFKEDGIKRNLQSVFDRLKTMNPEMPSLVITDRSIDMPSTFDMPSCGAALYHQSTYKNLFVEGLSLTAGIRIDYEKQKLHYNAKSKMHLTMQKPPRIPEPKDISSLYPASVVDESISSDLWQVLPKVSIKYECSPRTVTYLSASKGYKTGGYNVQMSADIMQARMQYDMMNMFRNFMPSIPKTELMPVKDVITYRPETSWNYELGIKSELIRDHLHAELTFFYIDIEDLQVTKFVASGNGRILTNAGKARSYGAEGSLRAVLTHTLTADLNYGYTHATFRDYHDGRTDFAGRYIPYTPRHTFGIGLQYAQSLKHRWIDQCFAAAQCNGAGDIYWTEQNDISQKFYATVHAQAGIRKGIVSFEVWGKNLTGTDYSAFYFKSFGKSFMQKGRPLQLGVKLNIAF</sequence>
<evidence type="ECO:0000256" key="9">
    <source>
        <dbReference type="ARBA" id="ARBA00023136"/>
    </source>
</evidence>
<evidence type="ECO:0000259" key="15">
    <source>
        <dbReference type="Pfam" id="PF07715"/>
    </source>
</evidence>
<accession>A0A1D3UU82</accession>
<protein>
    <submittedName>
        <fullName evidence="16">Pesticin receptor</fullName>
    </submittedName>
</protein>
<dbReference type="PROSITE" id="PS52016">
    <property type="entry name" value="TONB_DEPENDENT_REC_3"/>
    <property type="match status" value="1"/>
</dbReference>